<keyword evidence="2" id="KW-1185">Reference proteome</keyword>
<proteinExistence type="predicted"/>
<evidence type="ECO:0000313" key="1">
    <source>
        <dbReference type="EMBL" id="RDX91088.1"/>
    </source>
</evidence>
<feature type="non-terminal residue" evidence="1">
    <location>
        <position position="1"/>
    </location>
</feature>
<sequence>MGDAGPARYIVWISNGPKGSEERWQLVYFWTSFNTNNLSNILEFLWIVAGGIDVDVGLIPLKHCIHPSSPFAHWAIRRDCKTQNVALQASSFFYFSKLVSYDIWLERWRAFGNVTQEQGIQGKNCYGWRKLSLPPIVLIRPTSTSCSSIRSIIWDKAQYSVVNNCKLNQ</sequence>
<reference evidence="1" key="1">
    <citation type="submission" date="2018-05" db="EMBL/GenBank/DDBJ databases">
        <title>Draft genome of Mucuna pruriens seed.</title>
        <authorList>
            <person name="Nnadi N.E."/>
            <person name="Vos R."/>
            <person name="Hasami M.H."/>
            <person name="Devisetty U.K."/>
            <person name="Aguiy J.C."/>
        </authorList>
    </citation>
    <scope>NUCLEOTIDE SEQUENCE [LARGE SCALE GENOMIC DNA]</scope>
    <source>
        <strain evidence="1">JCA_2017</strain>
    </source>
</reference>
<gene>
    <name evidence="1" type="ORF">CR513_26978</name>
</gene>
<name>A0A371GKM1_MUCPR</name>
<dbReference type="AlphaFoldDB" id="A0A371GKM1"/>
<evidence type="ECO:0000313" key="2">
    <source>
        <dbReference type="Proteomes" id="UP000257109"/>
    </source>
</evidence>
<dbReference type="EMBL" id="QJKJ01005206">
    <property type="protein sequence ID" value="RDX91088.1"/>
    <property type="molecule type" value="Genomic_DNA"/>
</dbReference>
<protein>
    <submittedName>
        <fullName evidence="1">Uncharacterized protein</fullName>
    </submittedName>
</protein>
<dbReference type="Proteomes" id="UP000257109">
    <property type="component" value="Unassembled WGS sequence"/>
</dbReference>
<accession>A0A371GKM1</accession>
<comment type="caution">
    <text evidence="1">The sequence shown here is derived from an EMBL/GenBank/DDBJ whole genome shotgun (WGS) entry which is preliminary data.</text>
</comment>
<organism evidence="1 2">
    <name type="scientific">Mucuna pruriens</name>
    <name type="common">Velvet bean</name>
    <name type="synonym">Dolichos pruriens</name>
    <dbReference type="NCBI Taxonomy" id="157652"/>
    <lineage>
        <taxon>Eukaryota</taxon>
        <taxon>Viridiplantae</taxon>
        <taxon>Streptophyta</taxon>
        <taxon>Embryophyta</taxon>
        <taxon>Tracheophyta</taxon>
        <taxon>Spermatophyta</taxon>
        <taxon>Magnoliopsida</taxon>
        <taxon>eudicotyledons</taxon>
        <taxon>Gunneridae</taxon>
        <taxon>Pentapetalae</taxon>
        <taxon>rosids</taxon>
        <taxon>fabids</taxon>
        <taxon>Fabales</taxon>
        <taxon>Fabaceae</taxon>
        <taxon>Papilionoideae</taxon>
        <taxon>50 kb inversion clade</taxon>
        <taxon>NPAAA clade</taxon>
        <taxon>indigoferoid/millettioid clade</taxon>
        <taxon>Phaseoleae</taxon>
        <taxon>Mucuna</taxon>
    </lineage>
</organism>